<sequence>MSIENLNVSNSYLSFKLENETFAVTVERVHEILEIPTVTKVPKSPDFMTGVINLRGNVLPVIDTRIKFGLAKTDFTIDSCIIVLSIMMENEQITIGALVDSVQEVLELSSEKILPSPALGSKYKAEFIQGMIKNDEDFIMVLNIDEVFSINELHQMKENTSETII</sequence>
<dbReference type="GO" id="GO:0007165">
    <property type="term" value="P:signal transduction"/>
    <property type="evidence" value="ECO:0007669"/>
    <property type="project" value="InterPro"/>
</dbReference>
<dbReference type="AlphaFoldDB" id="A0A098LMC2"/>
<evidence type="ECO:0000259" key="1">
    <source>
        <dbReference type="PROSITE" id="PS50851"/>
    </source>
</evidence>
<comment type="caution">
    <text evidence="2">The sequence shown here is derived from an EMBL/GenBank/DDBJ whole genome shotgun (WGS) entry which is preliminary data.</text>
</comment>
<dbReference type="InterPro" id="IPR036061">
    <property type="entry name" value="CheW-like_dom_sf"/>
</dbReference>
<organism evidence="2 3">
    <name type="scientific">Sporocytophaga myxococcoides</name>
    <dbReference type="NCBI Taxonomy" id="153721"/>
    <lineage>
        <taxon>Bacteria</taxon>
        <taxon>Pseudomonadati</taxon>
        <taxon>Bacteroidota</taxon>
        <taxon>Cytophagia</taxon>
        <taxon>Cytophagales</taxon>
        <taxon>Cytophagaceae</taxon>
        <taxon>Sporocytophaga</taxon>
    </lineage>
</organism>
<dbReference type="EMBL" id="BBLT01000015">
    <property type="protein sequence ID" value="GAL87659.1"/>
    <property type="molecule type" value="Genomic_DNA"/>
</dbReference>
<gene>
    <name evidence="2" type="ORF">MYP_4889</name>
</gene>
<keyword evidence="3" id="KW-1185">Reference proteome</keyword>
<dbReference type="InterPro" id="IPR039315">
    <property type="entry name" value="CheW"/>
</dbReference>
<proteinExistence type="predicted"/>
<protein>
    <submittedName>
        <fullName evidence="2">Chemotaxis protein CheW</fullName>
    </submittedName>
</protein>
<dbReference type="PROSITE" id="PS50851">
    <property type="entry name" value="CHEW"/>
    <property type="match status" value="1"/>
</dbReference>
<accession>A0A098LMC2</accession>
<dbReference type="PANTHER" id="PTHR22617">
    <property type="entry name" value="CHEMOTAXIS SENSOR HISTIDINE KINASE-RELATED"/>
    <property type="match status" value="1"/>
</dbReference>
<dbReference type="SMART" id="SM00260">
    <property type="entry name" value="CheW"/>
    <property type="match status" value="1"/>
</dbReference>
<feature type="domain" description="CheW-like" evidence="1">
    <location>
        <begin position="9"/>
        <end position="153"/>
    </location>
</feature>
<dbReference type="Gene3D" id="2.30.30.40">
    <property type="entry name" value="SH3 Domains"/>
    <property type="match status" value="1"/>
</dbReference>
<dbReference type="Gene3D" id="2.40.50.180">
    <property type="entry name" value="CheA-289, Domain 4"/>
    <property type="match status" value="1"/>
</dbReference>
<evidence type="ECO:0000313" key="2">
    <source>
        <dbReference type="EMBL" id="GAL87659.1"/>
    </source>
</evidence>
<dbReference type="OrthoDB" id="9794382at2"/>
<dbReference type="SUPFAM" id="SSF50341">
    <property type="entry name" value="CheW-like"/>
    <property type="match status" value="1"/>
</dbReference>
<dbReference type="GO" id="GO:0005829">
    <property type="term" value="C:cytosol"/>
    <property type="evidence" value="ECO:0007669"/>
    <property type="project" value="TreeGrafter"/>
</dbReference>
<dbReference type="InterPro" id="IPR002545">
    <property type="entry name" value="CheW-lke_dom"/>
</dbReference>
<evidence type="ECO:0000313" key="3">
    <source>
        <dbReference type="Proteomes" id="UP000030185"/>
    </source>
</evidence>
<reference evidence="2 3" key="1">
    <citation type="submission" date="2014-09" db="EMBL/GenBank/DDBJ databases">
        <title>Sporocytophaga myxococcoides PG-01 genome sequencing.</title>
        <authorList>
            <person name="Liu L."/>
            <person name="Gao P.J."/>
            <person name="Chen G.J."/>
            <person name="Wang L.S."/>
        </authorList>
    </citation>
    <scope>NUCLEOTIDE SEQUENCE [LARGE SCALE GENOMIC DNA]</scope>
    <source>
        <strain evidence="2 3">PG-01</strain>
    </source>
</reference>
<dbReference type="GO" id="GO:0006935">
    <property type="term" value="P:chemotaxis"/>
    <property type="evidence" value="ECO:0007669"/>
    <property type="project" value="InterPro"/>
</dbReference>
<name>A0A098LMC2_9BACT</name>
<dbReference type="eggNOG" id="COG0835">
    <property type="taxonomic scope" value="Bacteria"/>
</dbReference>
<dbReference type="Pfam" id="PF01584">
    <property type="entry name" value="CheW"/>
    <property type="match status" value="1"/>
</dbReference>
<dbReference type="Proteomes" id="UP000030185">
    <property type="component" value="Unassembled WGS sequence"/>
</dbReference>
<dbReference type="STRING" id="153721.MYP_4889"/>
<dbReference type="RefSeq" id="WP_045469559.1">
    <property type="nucleotide sequence ID" value="NZ_BBLT01000015.1"/>
</dbReference>
<dbReference type="PANTHER" id="PTHR22617:SF41">
    <property type="entry name" value="CHEMOTAXIS SIGNAL TRANSDUCTION SYSTEM ADAPTOR PROTEIN CHEW"/>
    <property type="match status" value="1"/>
</dbReference>